<feature type="compositionally biased region" description="Polar residues" evidence="1">
    <location>
        <begin position="256"/>
        <end position="275"/>
    </location>
</feature>
<dbReference type="EMBL" id="BTGD01000003">
    <property type="protein sequence ID" value="GMM54891.1"/>
    <property type="molecule type" value="Genomic_DNA"/>
</dbReference>
<feature type="compositionally biased region" description="Basic and acidic residues" evidence="1">
    <location>
        <begin position="490"/>
        <end position="499"/>
    </location>
</feature>
<protein>
    <submittedName>
        <fullName evidence="2">Eap1 protein</fullName>
    </submittedName>
</protein>
<feature type="region of interest" description="Disordered" evidence="1">
    <location>
        <begin position="302"/>
        <end position="407"/>
    </location>
</feature>
<name>A0AAV5RUM3_MAUHU</name>
<feature type="compositionally biased region" description="Polar residues" evidence="1">
    <location>
        <begin position="117"/>
        <end position="135"/>
    </location>
</feature>
<feature type="region of interest" description="Disordered" evidence="1">
    <location>
        <begin position="620"/>
        <end position="664"/>
    </location>
</feature>
<feature type="compositionally biased region" description="Low complexity" evidence="1">
    <location>
        <begin position="449"/>
        <end position="462"/>
    </location>
</feature>
<sequence>MELNDPSIISASPAGGASQTQQGDLTQFVKFLRNKNEASQAGSSAAADAQIEIEDIASITDYKPSTENGSKIYVYSINELLEITKEIPQEYIETQAELLPKKKFWRLYQRFPDNGNHKSNYRNGSNKSRSYSNEYGANASDRKGGRGKNGKNSYGNQSNNSGSGRKQNNKAMAVTSEELELDAKFETSGNAIADFEAWKAQMKDLDRQKKMGTANMDPSKQNRPSPMMQTSSKPASTKSSIISDFLKLSRKDTDSSSKNSMITHTNSGSTVSTEDNGTASSNAAGSADFFESDIAGETATPQHPVAAAPEKPADLSRSGSSRFTSFFADKSPENKSKAVPVGSNNAQESASDNKTEPQQAQKQANGSRLMNFFNTPSNDNATLTAPQPTQGKPDQVPTAQQPAQPMQAPMRMAMPGQQMPLQQGSNAFFQNLLNRNKGPEVGNIPDQGNNNRNNNAPNSQMHMPPPGMRGPQMGGMMQGPPPGLQSFNKGDNEGKDMKNNQHPGQRMGPPMGMPPPHMMQGNFMMPPHPGMPGFPGGPQGQGFPPQPQANTDNKGKGKNGQDDPNNRRGMPPQQQQFMPMMGPPPPGFMPMQGMPPNMQFPPNGMMMPPMPPPGKDGKPIKGNMPQGFMPMPGMPPNMNYHLNQNAPQAQDGQMRNGAVNQSNR</sequence>
<feature type="region of interest" description="Disordered" evidence="1">
    <location>
        <begin position="1"/>
        <end position="22"/>
    </location>
</feature>
<feature type="compositionally biased region" description="Basic and acidic residues" evidence="1">
    <location>
        <begin position="553"/>
        <end position="566"/>
    </location>
</feature>
<comment type="caution">
    <text evidence="2">The sequence shown here is derived from an EMBL/GenBank/DDBJ whole genome shotgun (WGS) entry which is preliminary data.</text>
</comment>
<keyword evidence="3" id="KW-1185">Reference proteome</keyword>
<evidence type="ECO:0000313" key="3">
    <source>
        <dbReference type="Proteomes" id="UP001377567"/>
    </source>
</evidence>
<feature type="compositionally biased region" description="Low complexity" evidence="1">
    <location>
        <begin position="316"/>
        <end position="327"/>
    </location>
</feature>
<feature type="compositionally biased region" description="Polar residues" evidence="1">
    <location>
        <begin position="342"/>
        <end position="392"/>
    </location>
</feature>
<feature type="compositionally biased region" description="Polar residues" evidence="1">
    <location>
        <begin position="216"/>
        <end position="242"/>
    </location>
</feature>
<feature type="compositionally biased region" description="Low complexity" evidence="1">
    <location>
        <begin position="1"/>
        <end position="18"/>
    </location>
</feature>
<dbReference type="AlphaFoldDB" id="A0AAV5RUM3"/>
<feature type="region of interest" description="Disordered" evidence="1">
    <location>
        <begin position="212"/>
        <end position="284"/>
    </location>
</feature>
<feature type="region of interest" description="Disordered" evidence="1">
    <location>
        <begin position="436"/>
        <end position="592"/>
    </location>
</feature>
<reference evidence="2 3" key="1">
    <citation type="journal article" date="2023" name="Elife">
        <title>Identification of key yeast species and microbe-microbe interactions impacting larval growth of Drosophila in the wild.</title>
        <authorList>
            <person name="Mure A."/>
            <person name="Sugiura Y."/>
            <person name="Maeda R."/>
            <person name="Honda K."/>
            <person name="Sakurai N."/>
            <person name="Takahashi Y."/>
            <person name="Watada M."/>
            <person name="Katoh T."/>
            <person name="Gotoh A."/>
            <person name="Gotoh Y."/>
            <person name="Taniguchi I."/>
            <person name="Nakamura K."/>
            <person name="Hayashi T."/>
            <person name="Katayama T."/>
            <person name="Uemura T."/>
            <person name="Hattori Y."/>
        </authorList>
    </citation>
    <scope>NUCLEOTIDE SEQUENCE [LARGE SCALE GENOMIC DNA]</scope>
    <source>
        <strain evidence="2 3">KH-74</strain>
    </source>
</reference>
<evidence type="ECO:0000313" key="2">
    <source>
        <dbReference type="EMBL" id="GMM54891.1"/>
    </source>
</evidence>
<evidence type="ECO:0000256" key="1">
    <source>
        <dbReference type="SAM" id="MobiDB-lite"/>
    </source>
</evidence>
<feature type="compositionally biased region" description="Polar residues" evidence="1">
    <location>
        <begin position="640"/>
        <end position="664"/>
    </location>
</feature>
<feature type="compositionally biased region" description="Low complexity" evidence="1">
    <location>
        <begin position="501"/>
        <end position="510"/>
    </location>
</feature>
<dbReference type="Proteomes" id="UP001377567">
    <property type="component" value="Unassembled WGS sequence"/>
</dbReference>
<feature type="compositionally biased region" description="Low complexity" evidence="1">
    <location>
        <begin position="393"/>
        <end position="407"/>
    </location>
</feature>
<organism evidence="2 3">
    <name type="scientific">Maudiozyma humilis</name>
    <name type="common">Sour dough yeast</name>
    <name type="synonym">Kazachstania humilis</name>
    <dbReference type="NCBI Taxonomy" id="51915"/>
    <lineage>
        <taxon>Eukaryota</taxon>
        <taxon>Fungi</taxon>
        <taxon>Dikarya</taxon>
        <taxon>Ascomycota</taxon>
        <taxon>Saccharomycotina</taxon>
        <taxon>Saccharomycetes</taxon>
        <taxon>Saccharomycetales</taxon>
        <taxon>Saccharomycetaceae</taxon>
        <taxon>Maudiozyma</taxon>
    </lineage>
</organism>
<feature type="region of interest" description="Disordered" evidence="1">
    <location>
        <begin position="115"/>
        <end position="173"/>
    </location>
</feature>
<feature type="compositionally biased region" description="Low complexity" evidence="1">
    <location>
        <begin position="569"/>
        <end position="580"/>
    </location>
</feature>
<gene>
    <name evidence="2" type="ORF">DAKH74_015070</name>
</gene>
<feature type="compositionally biased region" description="Low complexity" evidence="1">
    <location>
        <begin position="150"/>
        <end position="170"/>
    </location>
</feature>
<accession>A0AAV5RUM3</accession>
<feature type="compositionally biased region" description="Low complexity" evidence="1">
    <location>
        <begin position="622"/>
        <end position="639"/>
    </location>
</feature>
<proteinExistence type="predicted"/>